<organism evidence="1">
    <name type="scientific">Dunaliella tertiolecta</name>
    <name type="common">Green alga</name>
    <dbReference type="NCBI Taxonomy" id="3047"/>
    <lineage>
        <taxon>Eukaryota</taxon>
        <taxon>Viridiplantae</taxon>
        <taxon>Chlorophyta</taxon>
        <taxon>core chlorophytes</taxon>
        <taxon>Chlorophyceae</taxon>
        <taxon>CS clade</taxon>
        <taxon>Chlamydomonadales</taxon>
        <taxon>Dunaliellaceae</taxon>
        <taxon>Dunaliella</taxon>
    </lineage>
</organism>
<sequence>MELRGRYAGYPMAWLLATSAWHHHGLDKDPTSPNAWSSLCRLVFEGLQQECSAVSAGYPDEQGSGPGLAWLQALVGLDQMQQLCGDQKQLGLDSSELRDRDLTDGEPCLLEHLIVDARAFAVCLSA</sequence>
<name>A0A7S3R8B7_DUNTE</name>
<evidence type="ECO:0000313" key="1">
    <source>
        <dbReference type="EMBL" id="CAE0505555.1"/>
    </source>
</evidence>
<reference evidence="1" key="1">
    <citation type="submission" date="2021-01" db="EMBL/GenBank/DDBJ databases">
        <authorList>
            <person name="Corre E."/>
            <person name="Pelletier E."/>
            <person name="Niang G."/>
            <person name="Scheremetjew M."/>
            <person name="Finn R."/>
            <person name="Kale V."/>
            <person name="Holt S."/>
            <person name="Cochrane G."/>
            <person name="Meng A."/>
            <person name="Brown T."/>
            <person name="Cohen L."/>
        </authorList>
    </citation>
    <scope>NUCLEOTIDE SEQUENCE</scope>
    <source>
        <strain evidence="1">CCMP1320</strain>
    </source>
</reference>
<protein>
    <submittedName>
        <fullName evidence="1">Uncharacterized protein</fullName>
    </submittedName>
</protein>
<dbReference type="AlphaFoldDB" id="A0A7S3R8B7"/>
<accession>A0A7S3R8B7</accession>
<dbReference type="EMBL" id="HBIP01033814">
    <property type="protein sequence ID" value="CAE0505555.1"/>
    <property type="molecule type" value="Transcribed_RNA"/>
</dbReference>
<proteinExistence type="predicted"/>
<gene>
    <name evidence="1" type="ORF">DTER00134_LOCUS20628</name>
</gene>